<evidence type="ECO:0000313" key="3">
    <source>
        <dbReference type="Proteomes" id="UP001335648"/>
    </source>
</evidence>
<feature type="region of interest" description="Disordered" evidence="1">
    <location>
        <begin position="1"/>
        <end position="28"/>
    </location>
</feature>
<dbReference type="AlphaFoldDB" id="A0AAN8BK15"/>
<keyword evidence="3" id="KW-1185">Reference proteome</keyword>
<evidence type="ECO:0000313" key="2">
    <source>
        <dbReference type="EMBL" id="KAK5886453.1"/>
    </source>
</evidence>
<organism evidence="2 3">
    <name type="scientific">Champsocephalus esox</name>
    <name type="common">pike icefish</name>
    <dbReference type="NCBI Taxonomy" id="159716"/>
    <lineage>
        <taxon>Eukaryota</taxon>
        <taxon>Metazoa</taxon>
        <taxon>Chordata</taxon>
        <taxon>Craniata</taxon>
        <taxon>Vertebrata</taxon>
        <taxon>Euteleostomi</taxon>
        <taxon>Actinopterygii</taxon>
        <taxon>Neopterygii</taxon>
        <taxon>Teleostei</taxon>
        <taxon>Neoteleostei</taxon>
        <taxon>Acanthomorphata</taxon>
        <taxon>Eupercaria</taxon>
        <taxon>Perciformes</taxon>
        <taxon>Notothenioidei</taxon>
        <taxon>Channichthyidae</taxon>
        <taxon>Champsocephalus</taxon>
    </lineage>
</organism>
<feature type="compositionally biased region" description="Pro residues" evidence="1">
    <location>
        <begin position="15"/>
        <end position="27"/>
    </location>
</feature>
<comment type="caution">
    <text evidence="2">The sequence shown here is derived from an EMBL/GenBank/DDBJ whole genome shotgun (WGS) entry which is preliminary data.</text>
</comment>
<proteinExistence type="predicted"/>
<evidence type="ECO:0000256" key="1">
    <source>
        <dbReference type="SAM" id="MobiDB-lite"/>
    </source>
</evidence>
<sequence>MKTAKNTPTKHCPEKPTPTQDPPPPPRLSQLLPIFASHSLPYTTFPSSLTLFSQTRAHPPAHKHAVIRTQTSAEGISPMEQLAEVQLVPGWLLALCLARHSPQPAQRPHPILPELPQLTQRKNWLNTLTTLPHYASKRKN</sequence>
<dbReference type="Proteomes" id="UP001335648">
    <property type="component" value="Unassembled WGS sequence"/>
</dbReference>
<name>A0AAN8BK15_9TELE</name>
<gene>
    <name evidence="2" type="ORF">CesoFtcFv8_017482</name>
</gene>
<reference evidence="2 3" key="1">
    <citation type="journal article" date="2023" name="Mol. Biol. Evol.">
        <title>Genomics of Secondarily Temperate Adaptation in the Only Non-Antarctic Icefish.</title>
        <authorList>
            <person name="Rivera-Colon A.G."/>
            <person name="Rayamajhi N."/>
            <person name="Minhas B.F."/>
            <person name="Madrigal G."/>
            <person name="Bilyk K.T."/>
            <person name="Yoon V."/>
            <person name="Hune M."/>
            <person name="Gregory S."/>
            <person name="Cheng C.H.C."/>
            <person name="Catchen J.M."/>
        </authorList>
    </citation>
    <scope>NUCLEOTIDE SEQUENCE [LARGE SCALE GENOMIC DNA]</scope>
    <source>
        <strain evidence="2">JC2023a</strain>
    </source>
</reference>
<dbReference type="EMBL" id="JAULUE010002059">
    <property type="protein sequence ID" value="KAK5886453.1"/>
    <property type="molecule type" value="Genomic_DNA"/>
</dbReference>
<accession>A0AAN8BK15</accession>
<protein>
    <submittedName>
        <fullName evidence="2">Uncharacterized protein</fullName>
    </submittedName>
</protein>